<dbReference type="VEuPathDB" id="FungiDB:EYZ11_012207"/>
<accession>A0A4S3J2Y0</accession>
<reference evidence="1 2" key="1">
    <citation type="submission" date="2019-03" db="EMBL/GenBank/DDBJ databases">
        <title>The genome sequence of a newly discovered highly antifungal drug resistant Aspergillus species, Aspergillus tanneri NIH 1004.</title>
        <authorList>
            <person name="Mounaud S."/>
            <person name="Singh I."/>
            <person name="Joardar V."/>
            <person name="Pakala S."/>
            <person name="Pakala S."/>
            <person name="Venepally P."/>
            <person name="Hoover J."/>
            <person name="Nierman W."/>
            <person name="Chung J."/>
            <person name="Losada L."/>
        </authorList>
    </citation>
    <scope>NUCLEOTIDE SEQUENCE [LARGE SCALE GENOMIC DNA]</scope>
    <source>
        <strain evidence="1 2">NIH1004</strain>
    </source>
</reference>
<keyword evidence="2" id="KW-1185">Reference proteome</keyword>
<gene>
    <name evidence="1" type="ORF">EYZ11_012207</name>
</gene>
<organism evidence="1 2">
    <name type="scientific">Aspergillus tanneri</name>
    <dbReference type="NCBI Taxonomy" id="1220188"/>
    <lineage>
        <taxon>Eukaryota</taxon>
        <taxon>Fungi</taxon>
        <taxon>Dikarya</taxon>
        <taxon>Ascomycota</taxon>
        <taxon>Pezizomycotina</taxon>
        <taxon>Eurotiomycetes</taxon>
        <taxon>Eurotiomycetidae</taxon>
        <taxon>Eurotiales</taxon>
        <taxon>Aspergillaceae</taxon>
        <taxon>Aspergillus</taxon>
        <taxon>Aspergillus subgen. Circumdati</taxon>
    </lineage>
</organism>
<evidence type="ECO:0000313" key="2">
    <source>
        <dbReference type="Proteomes" id="UP000308092"/>
    </source>
</evidence>
<name>A0A4S3J2Y0_9EURO</name>
<dbReference type="EMBL" id="SOSA01000870">
    <property type="protein sequence ID" value="THC88348.1"/>
    <property type="molecule type" value="Genomic_DNA"/>
</dbReference>
<evidence type="ECO:0000313" key="1">
    <source>
        <dbReference type="EMBL" id="THC88348.1"/>
    </source>
</evidence>
<proteinExistence type="predicted"/>
<dbReference type="AlphaFoldDB" id="A0A4S3J2Y0"/>
<comment type="caution">
    <text evidence="1">The sequence shown here is derived from an EMBL/GenBank/DDBJ whole genome shotgun (WGS) entry which is preliminary data.</text>
</comment>
<protein>
    <submittedName>
        <fullName evidence="1">Uncharacterized protein</fullName>
    </submittedName>
</protein>
<dbReference type="Proteomes" id="UP000308092">
    <property type="component" value="Unassembled WGS sequence"/>
</dbReference>
<sequence length="75" mass="8433">MCGKSSRLWRAAEKLASHHEIENRDFMAALNLACKGGKRRNAMGLFNVDKNIDQPIFFIPVILQENLHPLASARA</sequence>